<proteinExistence type="predicted"/>
<protein>
    <submittedName>
        <fullName evidence="1">1034_t:CDS:1</fullName>
    </submittedName>
</protein>
<dbReference type="Proteomes" id="UP000789759">
    <property type="component" value="Unassembled WGS sequence"/>
</dbReference>
<feature type="non-terminal residue" evidence="1">
    <location>
        <position position="1"/>
    </location>
</feature>
<comment type="caution">
    <text evidence="1">The sequence shown here is derived from an EMBL/GenBank/DDBJ whole genome shotgun (WGS) entry which is preliminary data.</text>
</comment>
<reference evidence="1" key="1">
    <citation type="submission" date="2021-06" db="EMBL/GenBank/DDBJ databases">
        <authorList>
            <person name="Kallberg Y."/>
            <person name="Tangrot J."/>
            <person name="Rosling A."/>
        </authorList>
    </citation>
    <scope>NUCLEOTIDE SEQUENCE</scope>
    <source>
        <strain evidence="1">FL966</strain>
    </source>
</reference>
<organism evidence="1 2">
    <name type="scientific">Cetraspora pellucida</name>
    <dbReference type="NCBI Taxonomy" id="1433469"/>
    <lineage>
        <taxon>Eukaryota</taxon>
        <taxon>Fungi</taxon>
        <taxon>Fungi incertae sedis</taxon>
        <taxon>Mucoromycota</taxon>
        <taxon>Glomeromycotina</taxon>
        <taxon>Glomeromycetes</taxon>
        <taxon>Diversisporales</taxon>
        <taxon>Gigasporaceae</taxon>
        <taxon>Cetraspora</taxon>
    </lineage>
</organism>
<evidence type="ECO:0000313" key="1">
    <source>
        <dbReference type="EMBL" id="CAG8837839.1"/>
    </source>
</evidence>
<gene>
    <name evidence="1" type="ORF">CPELLU_LOCUS21626</name>
</gene>
<sequence length="64" mass="7449">SYKSSHRNIESELKRIILANNCLNQIVSYAKNDNKLFDSLKILKKRKLSSSIDISDEFESQDLF</sequence>
<evidence type="ECO:0000313" key="2">
    <source>
        <dbReference type="Proteomes" id="UP000789759"/>
    </source>
</evidence>
<dbReference type="AlphaFoldDB" id="A0A9N9KJL1"/>
<accession>A0A9N9KJL1</accession>
<name>A0A9N9KJL1_9GLOM</name>
<keyword evidence="2" id="KW-1185">Reference proteome</keyword>
<dbReference type="EMBL" id="CAJVQA010082539">
    <property type="protein sequence ID" value="CAG8837839.1"/>
    <property type="molecule type" value="Genomic_DNA"/>
</dbReference>